<comment type="caution">
    <text evidence="5">The sequence shown here is derived from an EMBL/GenBank/DDBJ whole genome shotgun (WGS) entry which is preliminary data.</text>
</comment>
<dbReference type="Gene3D" id="1.10.10.10">
    <property type="entry name" value="Winged helix-like DNA-binding domain superfamily/Winged helix DNA-binding domain"/>
    <property type="match status" value="1"/>
</dbReference>
<dbReference type="GO" id="GO:0003677">
    <property type="term" value="F:DNA binding"/>
    <property type="evidence" value="ECO:0007669"/>
    <property type="project" value="UniProtKB-KW"/>
</dbReference>
<keyword evidence="1" id="KW-0805">Transcription regulation</keyword>
<reference evidence="5" key="1">
    <citation type="submission" date="2022-10" db="EMBL/GenBank/DDBJ databases">
        <authorList>
            <person name="Yue Y."/>
        </authorList>
    </citation>
    <scope>NUCLEOTIDE SEQUENCE</scope>
    <source>
        <strain evidence="5">Z654</strain>
    </source>
</reference>
<sequence>MGTHERHLKVEEAKANGQVSFENEIPAISRFLKSISHEGRLQILCHLSSGEKTVGELEALLGVRQAAVSQQLSRLRNDGLVQCRRSGKSIIYRLKRQECSEQLGALHHFLGKDQG</sequence>
<dbReference type="InterPro" id="IPR036390">
    <property type="entry name" value="WH_DNA-bd_sf"/>
</dbReference>
<dbReference type="PROSITE" id="PS50987">
    <property type="entry name" value="HTH_ARSR_2"/>
    <property type="match status" value="1"/>
</dbReference>
<evidence type="ECO:0000256" key="1">
    <source>
        <dbReference type="ARBA" id="ARBA00023015"/>
    </source>
</evidence>
<dbReference type="PANTHER" id="PTHR43132">
    <property type="entry name" value="ARSENICAL RESISTANCE OPERON REPRESSOR ARSR-RELATED"/>
    <property type="match status" value="1"/>
</dbReference>
<evidence type="ECO:0000313" key="6">
    <source>
        <dbReference type="Proteomes" id="UP001208041"/>
    </source>
</evidence>
<dbReference type="PRINTS" id="PR00778">
    <property type="entry name" value="HTHARSR"/>
</dbReference>
<dbReference type="SUPFAM" id="SSF46785">
    <property type="entry name" value="Winged helix' DNA-binding domain"/>
    <property type="match status" value="1"/>
</dbReference>
<feature type="domain" description="HTH arsR-type" evidence="4">
    <location>
        <begin position="20"/>
        <end position="114"/>
    </location>
</feature>
<accession>A0AAE3J3V3</accession>
<dbReference type="CDD" id="cd00090">
    <property type="entry name" value="HTH_ARSR"/>
    <property type="match status" value="1"/>
</dbReference>
<organism evidence="5 6">
    <name type="scientific">Halocynthiibacter halioticoli</name>
    <dbReference type="NCBI Taxonomy" id="2986804"/>
    <lineage>
        <taxon>Bacteria</taxon>
        <taxon>Pseudomonadati</taxon>
        <taxon>Pseudomonadota</taxon>
        <taxon>Alphaproteobacteria</taxon>
        <taxon>Rhodobacterales</taxon>
        <taxon>Paracoccaceae</taxon>
        <taxon>Halocynthiibacter</taxon>
    </lineage>
</organism>
<keyword evidence="6" id="KW-1185">Reference proteome</keyword>
<dbReference type="PANTHER" id="PTHR43132:SF6">
    <property type="entry name" value="HTH-TYPE TRANSCRIPTIONAL REPRESSOR CZRA"/>
    <property type="match status" value="1"/>
</dbReference>
<proteinExistence type="predicted"/>
<evidence type="ECO:0000259" key="4">
    <source>
        <dbReference type="PROSITE" id="PS50987"/>
    </source>
</evidence>
<name>A0AAE3J3V3_9RHOB</name>
<gene>
    <name evidence="5" type="ORF">OH136_11525</name>
</gene>
<dbReference type="EMBL" id="JAOYFC010000002">
    <property type="protein sequence ID" value="MCV6825182.1"/>
    <property type="molecule type" value="Genomic_DNA"/>
</dbReference>
<protein>
    <submittedName>
        <fullName evidence="5">Metalloregulator ArsR/SmtB family transcription factor</fullName>
    </submittedName>
</protein>
<keyword evidence="2" id="KW-0238">DNA-binding</keyword>
<dbReference type="InterPro" id="IPR001845">
    <property type="entry name" value="HTH_ArsR_DNA-bd_dom"/>
</dbReference>
<dbReference type="GO" id="GO:0003700">
    <property type="term" value="F:DNA-binding transcription factor activity"/>
    <property type="evidence" value="ECO:0007669"/>
    <property type="project" value="InterPro"/>
</dbReference>
<dbReference type="InterPro" id="IPR011991">
    <property type="entry name" value="ArsR-like_HTH"/>
</dbReference>
<dbReference type="Pfam" id="PF01022">
    <property type="entry name" value="HTH_5"/>
    <property type="match status" value="1"/>
</dbReference>
<evidence type="ECO:0000256" key="2">
    <source>
        <dbReference type="ARBA" id="ARBA00023125"/>
    </source>
</evidence>
<dbReference type="Proteomes" id="UP001208041">
    <property type="component" value="Unassembled WGS sequence"/>
</dbReference>
<dbReference type="AlphaFoldDB" id="A0AAE3J3V3"/>
<evidence type="ECO:0000256" key="3">
    <source>
        <dbReference type="ARBA" id="ARBA00023163"/>
    </source>
</evidence>
<dbReference type="InterPro" id="IPR051011">
    <property type="entry name" value="Metal_resp_trans_reg"/>
</dbReference>
<dbReference type="RefSeq" id="WP_263954022.1">
    <property type="nucleotide sequence ID" value="NZ_JAOYFC010000002.1"/>
</dbReference>
<evidence type="ECO:0000313" key="5">
    <source>
        <dbReference type="EMBL" id="MCV6825182.1"/>
    </source>
</evidence>
<dbReference type="InterPro" id="IPR036388">
    <property type="entry name" value="WH-like_DNA-bd_sf"/>
</dbReference>
<keyword evidence="3" id="KW-0804">Transcription</keyword>
<dbReference type="NCBIfam" id="NF033788">
    <property type="entry name" value="HTH_metalloreg"/>
    <property type="match status" value="1"/>
</dbReference>
<dbReference type="SMART" id="SM00418">
    <property type="entry name" value="HTH_ARSR"/>
    <property type="match status" value="1"/>
</dbReference>